<dbReference type="Proteomes" id="UP000035996">
    <property type="component" value="Unassembled WGS sequence"/>
</dbReference>
<protein>
    <recommendedName>
        <fullName evidence="1">NACHT domain-containing protein</fullName>
    </recommendedName>
</protein>
<dbReference type="Gene3D" id="3.40.50.300">
    <property type="entry name" value="P-loop containing nucleotide triphosphate hydrolases"/>
    <property type="match status" value="1"/>
</dbReference>
<dbReference type="Pfam" id="PF04471">
    <property type="entry name" value="Mrr_cat"/>
    <property type="match status" value="1"/>
</dbReference>
<comment type="caution">
    <text evidence="2">The sequence shown here is derived from an EMBL/GenBank/DDBJ whole genome shotgun (WGS) entry which is preliminary data.</text>
</comment>
<dbReference type="PATRIC" id="fig|157733.3.peg.2390"/>
<dbReference type="InterPro" id="IPR007111">
    <property type="entry name" value="NACHT_NTPase"/>
</dbReference>
<dbReference type="InterPro" id="IPR027417">
    <property type="entry name" value="P-loop_NTPase"/>
</dbReference>
<dbReference type="InterPro" id="IPR011335">
    <property type="entry name" value="Restrct_endonuc-II-like"/>
</dbReference>
<reference evidence="2" key="1">
    <citation type="submission" date="2015-06" db="EMBL/GenBank/DDBJ databases">
        <authorList>
            <person name="Liu B."/>
            <person name="Wang J."/>
            <person name="Zhu Y."/>
            <person name="Liu G."/>
            <person name="Chen Q."/>
            <person name="Zheng C."/>
            <person name="Che J."/>
            <person name="Ge C."/>
            <person name="Shi H."/>
            <person name="Pan Z."/>
            <person name="Liu X."/>
        </authorList>
    </citation>
    <scope>NUCLEOTIDE SEQUENCE [LARGE SCALE GENOMIC DNA]</scope>
    <source>
        <strain evidence="2">DSM 16346</strain>
    </source>
</reference>
<sequence>MTILKNSGKKRKITSCKGYGPKEGKCKNKTVNPDKSPYCKNCAGSSFERQIGRLFEIQGYNVTYNIKVNSTQNDLFAQLKYGVLNTGILVECKWKFDENDTVNGQDVRKLYGSWDIYNNNNTGIKRAEKAFLITNAKFAPEAKEVAKGLNIELYTEFELIKNLLNFEPYLNQLVSEFERSHLKDHYIEVESVDGYPLSEEVELFINDMDNEAIVILGDYGTGKTSFCYKYCSDSAKKILNGEDAPLPILIQLRDYTKAVDMEQLITNFLVNKCQIPNGNLNTFLQMLEYGYIVLIFDGFDEIARRVDYATKYKVFTEICKFASESSKVIVTCRPNFFNHKDEFKEIFKDSPLYFEPNLKTVEFTEIRIGDLTKEQIENYILSYSKKITSQGFEVNDFINTIEEIHDLSDLIKRPVLLNVIVETVPKLLLEKQKTKINAASLYEKYTNFWIKREDQKGKTLIKSEQKMLFSQELAWKMYNNNVLSINYKDLPAEIKEYFDINSVDDIDHFSHDIKTCSFLNNDEEGNFKFIHKSFMEYFAAVYIVENLKEIKVATLDKLLGNSLISMEVGFFIRDLIKNNKIDKGKIIKFNKSKLDKFNDTTIKNLISLLSKTGYDVSSLLTSVSMIGGTDLSYCNFENLTFNNQSLLGVHFHSATLKKVSFINCQLTDNIFKNANLIDVKFEGCDLEMSDFSKAKIKGSTFVSSNLALSKFYETKIENSDFDSADMTEIEGNKSTQFLKCENLENTIGFPYTLVKNIYK</sequence>
<evidence type="ECO:0000313" key="2">
    <source>
        <dbReference type="EMBL" id="KMM37932.1"/>
    </source>
</evidence>
<dbReference type="GO" id="GO:0004519">
    <property type="term" value="F:endonuclease activity"/>
    <property type="evidence" value="ECO:0007669"/>
    <property type="project" value="InterPro"/>
</dbReference>
<dbReference type="PROSITE" id="PS50837">
    <property type="entry name" value="NACHT"/>
    <property type="match status" value="1"/>
</dbReference>
<dbReference type="EMBL" id="LELK01000001">
    <property type="protein sequence ID" value="KMM37932.1"/>
    <property type="molecule type" value="Genomic_DNA"/>
</dbReference>
<dbReference type="PANTHER" id="PTHR46844:SF1">
    <property type="entry name" value="SLR5058 PROTEIN"/>
    <property type="match status" value="1"/>
</dbReference>
<dbReference type="GO" id="GO:0003677">
    <property type="term" value="F:DNA binding"/>
    <property type="evidence" value="ECO:0007669"/>
    <property type="project" value="InterPro"/>
</dbReference>
<dbReference type="SUPFAM" id="SSF52540">
    <property type="entry name" value="P-loop containing nucleoside triphosphate hydrolases"/>
    <property type="match status" value="1"/>
</dbReference>
<dbReference type="AlphaFoldDB" id="A0A0J6FUA5"/>
<dbReference type="InterPro" id="IPR007560">
    <property type="entry name" value="Restrct_endonuc_IV_Mrr"/>
</dbReference>
<dbReference type="Pfam" id="PF13599">
    <property type="entry name" value="Pentapeptide_4"/>
    <property type="match status" value="1"/>
</dbReference>
<dbReference type="SUPFAM" id="SSF52980">
    <property type="entry name" value="Restriction endonuclease-like"/>
    <property type="match status" value="1"/>
</dbReference>
<dbReference type="InterPro" id="IPR001646">
    <property type="entry name" value="5peptide_repeat"/>
</dbReference>
<dbReference type="RefSeq" id="WP_048309016.1">
    <property type="nucleotide sequence ID" value="NZ_CP119526.1"/>
</dbReference>
<accession>A0A0J6FUA5</accession>
<dbReference type="SUPFAM" id="SSF141571">
    <property type="entry name" value="Pentapeptide repeat-like"/>
    <property type="match status" value="1"/>
</dbReference>
<dbReference type="Pfam" id="PF05729">
    <property type="entry name" value="NACHT"/>
    <property type="match status" value="1"/>
</dbReference>
<name>A0A0J6FUA5_9BACL</name>
<evidence type="ECO:0000313" key="3">
    <source>
        <dbReference type="Proteomes" id="UP000035996"/>
    </source>
</evidence>
<dbReference type="GO" id="GO:0009307">
    <property type="term" value="P:DNA restriction-modification system"/>
    <property type="evidence" value="ECO:0007669"/>
    <property type="project" value="InterPro"/>
</dbReference>
<dbReference type="Gene3D" id="2.160.20.80">
    <property type="entry name" value="E3 ubiquitin-protein ligase SopA"/>
    <property type="match status" value="1"/>
</dbReference>
<dbReference type="OrthoDB" id="9798656at2"/>
<feature type="domain" description="NACHT" evidence="1">
    <location>
        <begin position="211"/>
        <end position="335"/>
    </location>
</feature>
<evidence type="ECO:0000259" key="1">
    <source>
        <dbReference type="PROSITE" id="PS50837"/>
    </source>
</evidence>
<dbReference type="PANTHER" id="PTHR46844">
    <property type="entry name" value="SLR5058 PROTEIN"/>
    <property type="match status" value="1"/>
</dbReference>
<proteinExistence type="predicted"/>
<organism evidence="2 3">
    <name type="scientific">Guptibacillus hwajinpoensis</name>
    <dbReference type="NCBI Taxonomy" id="208199"/>
    <lineage>
        <taxon>Bacteria</taxon>
        <taxon>Bacillati</taxon>
        <taxon>Bacillota</taxon>
        <taxon>Bacilli</taxon>
        <taxon>Bacillales</taxon>
        <taxon>Guptibacillaceae</taxon>
        <taxon>Guptibacillus</taxon>
    </lineage>
</organism>
<gene>
    <name evidence="2" type="ORF">AB986_00935</name>
</gene>
<keyword evidence="3" id="KW-1185">Reference proteome</keyword>